<proteinExistence type="predicted"/>
<comment type="caution">
    <text evidence="1">The sequence shown here is derived from an EMBL/GenBank/DDBJ whole genome shotgun (WGS) entry which is preliminary data.</text>
</comment>
<keyword evidence="2" id="KW-1185">Reference proteome</keyword>
<protein>
    <submittedName>
        <fullName evidence="1">Uncharacterized protein</fullName>
    </submittedName>
</protein>
<dbReference type="EMBL" id="BAMD01000163">
    <property type="protein sequence ID" value="GAF05933.1"/>
    <property type="molecule type" value="Genomic_DNA"/>
</dbReference>
<evidence type="ECO:0000313" key="2">
    <source>
        <dbReference type="Proteomes" id="UP000019402"/>
    </source>
</evidence>
<gene>
    <name evidence="1" type="ORF">JCM21142_124698</name>
</gene>
<dbReference type="RefSeq" id="WP_027473561.1">
    <property type="nucleotide sequence ID" value="NZ_BAMD01000163.1"/>
</dbReference>
<dbReference type="Proteomes" id="UP000019402">
    <property type="component" value="Unassembled WGS sequence"/>
</dbReference>
<dbReference type="STRING" id="869213.GCA_000517085_04321"/>
<dbReference type="AlphaFoldDB" id="W7YEN3"/>
<accession>W7YEN3</accession>
<sequence length="84" mass="9358">MTSINITVGHKVKRFLDNAAIRDIQKDFKSRAVNKLSPIKDLIEEEGGTIVIHLSDLDSMKINISLSGFSPELHAKIQNSLENI</sequence>
<name>W7YEN3_9BACT</name>
<evidence type="ECO:0000313" key="1">
    <source>
        <dbReference type="EMBL" id="GAF05933.1"/>
    </source>
</evidence>
<reference evidence="1 2" key="1">
    <citation type="journal article" date="2014" name="Genome Announc.">
        <title>Draft Genome Sequence of Cytophaga fermentans JCM 21142T, a Facultative Anaerobe Isolated from Marine Mud.</title>
        <authorList>
            <person name="Starns D."/>
            <person name="Oshima K."/>
            <person name="Suda W."/>
            <person name="Iino T."/>
            <person name="Yuki M."/>
            <person name="Inoue J."/>
            <person name="Kitamura K."/>
            <person name="Iida T."/>
            <person name="Darby A."/>
            <person name="Hattori M."/>
            <person name="Ohkuma M."/>
        </authorList>
    </citation>
    <scope>NUCLEOTIDE SEQUENCE [LARGE SCALE GENOMIC DNA]</scope>
    <source>
        <strain evidence="1 2">JCM 21142</strain>
    </source>
</reference>
<organism evidence="1 2">
    <name type="scientific">Saccharicrinis fermentans DSM 9555 = JCM 21142</name>
    <dbReference type="NCBI Taxonomy" id="869213"/>
    <lineage>
        <taxon>Bacteria</taxon>
        <taxon>Pseudomonadati</taxon>
        <taxon>Bacteroidota</taxon>
        <taxon>Bacteroidia</taxon>
        <taxon>Marinilabiliales</taxon>
        <taxon>Marinilabiliaceae</taxon>
        <taxon>Saccharicrinis</taxon>
    </lineage>
</organism>